<dbReference type="PROSITE" id="PS50234">
    <property type="entry name" value="VWFA"/>
    <property type="match status" value="4"/>
</dbReference>
<evidence type="ECO:0000313" key="5">
    <source>
        <dbReference type="EMBL" id="KAK6493534.1"/>
    </source>
</evidence>
<feature type="domain" description="VWFA" evidence="4">
    <location>
        <begin position="756"/>
        <end position="930"/>
    </location>
</feature>
<evidence type="ECO:0000259" key="3">
    <source>
        <dbReference type="PROSITE" id="PS50026"/>
    </source>
</evidence>
<dbReference type="CDD" id="cd01472">
    <property type="entry name" value="vWA_collagen"/>
    <property type="match status" value="3"/>
</dbReference>
<dbReference type="Pfam" id="PF00008">
    <property type="entry name" value="EGF"/>
    <property type="match status" value="1"/>
</dbReference>
<organism evidence="5 6">
    <name type="scientific">Huso huso</name>
    <name type="common">Beluga</name>
    <name type="synonym">Acipenser huso</name>
    <dbReference type="NCBI Taxonomy" id="61971"/>
    <lineage>
        <taxon>Eukaryota</taxon>
        <taxon>Metazoa</taxon>
        <taxon>Chordata</taxon>
        <taxon>Craniata</taxon>
        <taxon>Vertebrata</taxon>
        <taxon>Euteleostomi</taxon>
        <taxon>Actinopterygii</taxon>
        <taxon>Chondrostei</taxon>
        <taxon>Acipenseriformes</taxon>
        <taxon>Acipenseridae</taxon>
        <taxon>Huso</taxon>
    </lineage>
</organism>
<reference evidence="5 6" key="1">
    <citation type="submission" date="2021-05" db="EMBL/GenBank/DDBJ databases">
        <authorList>
            <person name="Zahm M."/>
            <person name="Klopp C."/>
            <person name="Cabau C."/>
            <person name="Kuhl H."/>
            <person name="Suciu R."/>
            <person name="Ciorpac M."/>
            <person name="Holostenco D."/>
            <person name="Gessner J."/>
            <person name="Wuertz S."/>
            <person name="Hohne C."/>
            <person name="Stock M."/>
            <person name="Gislard M."/>
            <person name="Lluch J."/>
            <person name="Milhes M."/>
            <person name="Lampietro C."/>
            <person name="Lopez Roques C."/>
            <person name="Donnadieu C."/>
            <person name="Du K."/>
            <person name="Schartl M."/>
            <person name="Guiguen Y."/>
        </authorList>
    </citation>
    <scope>NUCLEOTIDE SEQUENCE [LARGE SCALE GENOMIC DNA]</scope>
    <source>
        <strain evidence="5">Hh-F2</strain>
        <tissue evidence="5">Blood</tissue>
    </source>
</reference>
<dbReference type="Pfam" id="PF00092">
    <property type="entry name" value="VWA"/>
    <property type="match status" value="4"/>
</dbReference>
<feature type="domain" description="VWFA" evidence="4">
    <location>
        <begin position="572"/>
        <end position="746"/>
    </location>
</feature>
<feature type="domain" description="VWFA" evidence="4">
    <location>
        <begin position="85"/>
        <end position="255"/>
    </location>
</feature>
<dbReference type="Proteomes" id="UP001369086">
    <property type="component" value="Unassembled WGS sequence"/>
</dbReference>
<keyword evidence="2" id="KW-0812">Transmembrane</keyword>
<dbReference type="SMART" id="SM00181">
    <property type="entry name" value="EGF"/>
    <property type="match status" value="1"/>
</dbReference>
<dbReference type="InterPro" id="IPR000742">
    <property type="entry name" value="EGF"/>
</dbReference>
<feature type="domain" description="EGF-like" evidence="3">
    <location>
        <begin position="331"/>
        <end position="368"/>
    </location>
</feature>
<dbReference type="InterPro" id="IPR002035">
    <property type="entry name" value="VWF_A"/>
</dbReference>
<gene>
    <name evidence="5" type="ORF">HHUSO_G3143</name>
</gene>
<evidence type="ECO:0000313" key="6">
    <source>
        <dbReference type="Proteomes" id="UP001369086"/>
    </source>
</evidence>
<dbReference type="PROSITE" id="PS50026">
    <property type="entry name" value="EGF_3"/>
    <property type="match status" value="1"/>
</dbReference>
<protein>
    <submittedName>
        <fullName evidence="5">von Willebrand factor A domain-containing protein 2-like</fullName>
    </submittedName>
</protein>
<evidence type="ECO:0000256" key="2">
    <source>
        <dbReference type="SAM" id="Phobius"/>
    </source>
</evidence>
<dbReference type="PANTHER" id="PTHR24020:SF37">
    <property type="entry name" value="VON WILLEBRAND FACTOR A DOMAIN-CONTAINING PROTEIN 2"/>
    <property type="match status" value="1"/>
</dbReference>
<sequence length="942" mass="104754">MFLKVKKCLFDQRSCGDSIFTSTSVIHKGVVNFIMKTRLIICIIAFYITVLVCLGDSIQQLMADKETIIKIAASGKLIQCSAAIDVILLMDGSYSIGKGSFERSKHFASKVCDVLDINPDRVQIGVIQYSSKPKLEFALDAYPTREEAKEAIKNIHFRGGSTEIGRAIKHVLRKGFQGGRNEVPKIMILLTDGKSQDNIIPPAIFAKKSGITLFAVGIKHPQWKVLHSVASEPSEMYVFFAEHYDDAVNGLYTTLTQSTVCNDVPPSCYVESRNCQRTTIEAQKEYKGNHICWKGKNTGFYIKPMASICPVYGWKRVESKIQSQCHRTLCPDPCESNPCLNGGTCITESVEEFSCLCPLGYGGDKHCAGNRYLIPAGLVECTVDLIFLLDGSWNMGLEGFLLAKDFIKRLVQSVFDSTTKVRISVAQYGDKVNIEIPIGRYGTVWELMKDIDNIHFRGGNTFTGRALDYIAEYGFRSAQGSRMEVPHVLVVLSNSKSHDSVTLPAENAREREIFILTVGRSSRLFNEMNLITGDSRLVFTFSDPQELYGKVMELRTKICGLNTAGCYSKTLDLVFALDASHKVGRHDFRHIKGFVKNIISQFDIDADLTQIGLVIYSDKPRTVFNLDTFDSEGKMKKSLSLAPYLGGNAWTGKALQYITEDTFSARKGARLGVQKAVVLITDGQSTDEVTTVAEQLRRHGVTVLLTGVGEAQSQTLLRIAGNPKFMIPVPTYEHLKHYEANLVHKICEGCYSKTLDLVFALDASHKVGRHDFRHIKGFVKNIISQFDIDADLTQIGLVIYSDKPRTVFNLDTFDSEGKMKKSLSLAPYLGGNAWTGKALQYITEDTFSARKGARLGVQKAVVLITDGQSTDEVTTVAEQLRRHGVTVLLTGVGEAQSQTLLRIAGNPKFMIPVPTYEHLKHYEANLVHKICEGLSQHMFFWP</sequence>
<comment type="caution">
    <text evidence="5">The sequence shown here is derived from an EMBL/GenBank/DDBJ whole genome shotgun (WGS) entry which is preliminary data.</text>
</comment>
<keyword evidence="2" id="KW-1133">Transmembrane helix</keyword>
<dbReference type="PRINTS" id="PR00453">
    <property type="entry name" value="VWFADOMAIN"/>
</dbReference>
<feature type="domain" description="VWFA" evidence="4">
    <location>
        <begin position="384"/>
        <end position="558"/>
    </location>
</feature>
<keyword evidence="6" id="KW-1185">Reference proteome</keyword>
<proteinExistence type="predicted"/>
<evidence type="ECO:0000256" key="1">
    <source>
        <dbReference type="PROSITE-ProRule" id="PRU00076"/>
    </source>
</evidence>
<dbReference type="PROSITE" id="PS01186">
    <property type="entry name" value="EGF_2"/>
    <property type="match status" value="1"/>
</dbReference>
<keyword evidence="2" id="KW-0472">Membrane</keyword>
<dbReference type="SUPFAM" id="SSF53300">
    <property type="entry name" value="vWA-like"/>
    <property type="match status" value="4"/>
</dbReference>
<dbReference type="SMART" id="SM00327">
    <property type="entry name" value="VWA"/>
    <property type="match status" value="4"/>
</dbReference>
<dbReference type="Gene3D" id="3.40.50.410">
    <property type="entry name" value="von Willebrand factor, type A domain"/>
    <property type="match status" value="4"/>
</dbReference>
<dbReference type="InterPro" id="IPR036465">
    <property type="entry name" value="vWFA_dom_sf"/>
</dbReference>
<dbReference type="CDD" id="cd00053">
    <property type="entry name" value="EGF"/>
    <property type="match status" value="1"/>
</dbReference>
<dbReference type="EMBL" id="JAHFZB010000002">
    <property type="protein sequence ID" value="KAK6493534.1"/>
    <property type="molecule type" value="Genomic_DNA"/>
</dbReference>
<dbReference type="Gene3D" id="2.10.25.10">
    <property type="entry name" value="Laminin"/>
    <property type="match status" value="1"/>
</dbReference>
<dbReference type="InterPro" id="IPR050525">
    <property type="entry name" value="ECM_Assembly_Org"/>
</dbReference>
<evidence type="ECO:0000259" key="4">
    <source>
        <dbReference type="PROSITE" id="PS50234"/>
    </source>
</evidence>
<accession>A0ABR1A8X5</accession>
<feature type="transmembrane region" description="Helical" evidence="2">
    <location>
        <begin position="39"/>
        <end position="58"/>
    </location>
</feature>
<comment type="caution">
    <text evidence="1">Lacks conserved residue(s) required for the propagation of feature annotation.</text>
</comment>
<dbReference type="SUPFAM" id="SSF57196">
    <property type="entry name" value="EGF/Laminin"/>
    <property type="match status" value="1"/>
</dbReference>
<name>A0ABR1A8X5_HUSHU</name>
<keyword evidence="1" id="KW-0245">EGF-like domain</keyword>
<dbReference type="PANTHER" id="PTHR24020">
    <property type="entry name" value="COLLAGEN ALPHA"/>
    <property type="match status" value="1"/>
</dbReference>